<evidence type="ECO:0000313" key="7">
    <source>
        <dbReference type="Proteomes" id="UP000014174"/>
    </source>
</evidence>
<keyword evidence="1" id="KW-0805">Transcription regulation</keyword>
<dbReference type="GO" id="GO:0005829">
    <property type="term" value="C:cytosol"/>
    <property type="evidence" value="ECO:0007669"/>
    <property type="project" value="TreeGrafter"/>
</dbReference>
<dbReference type="SMART" id="SM00100">
    <property type="entry name" value="cNMP"/>
    <property type="match status" value="1"/>
</dbReference>
<keyword evidence="2" id="KW-0238">DNA-binding</keyword>
<dbReference type="InterPro" id="IPR000595">
    <property type="entry name" value="cNMP-bd_dom"/>
</dbReference>
<evidence type="ECO:0000256" key="1">
    <source>
        <dbReference type="ARBA" id="ARBA00023015"/>
    </source>
</evidence>
<dbReference type="EMBL" id="AQPN01000069">
    <property type="protein sequence ID" value="EOR94997.1"/>
    <property type="molecule type" value="Genomic_DNA"/>
</dbReference>
<dbReference type="InterPro" id="IPR036388">
    <property type="entry name" value="WH-like_DNA-bd_sf"/>
</dbReference>
<dbReference type="Pfam" id="PF00027">
    <property type="entry name" value="cNMP_binding"/>
    <property type="match status" value="1"/>
</dbReference>
<organism evidence="6 7">
    <name type="scientific">Arcticibacter svalbardensis MN12-7</name>
    <dbReference type="NCBI Taxonomy" id="1150600"/>
    <lineage>
        <taxon>Bacteria</taxon>
        <taxon>Pseudomonadati</taxon>
        <taxon>Bacteroidota</taxon>
        <taxon>Sphingobacteriia</taxon>
        <taxon>Sphingobacteriales</taxon>
        <taxon>Sphingobacteriaceae</taxon>
        <taxon>Arcticibacter</taxon>
    </lineage>
</organism>
<dbReference type="SMART" id="SM00419">
    <property type="entry name" value="HTH_CRP"/>
    <property type="match status" value="1"/>
</dbReference>
<evidence type="ECO:0000256" key="2">
    <source>
        <dbReference type="ARBA" id="ARBA00023125"/>
    </source>
</evidence>
<dbReference type="AlphaFoldDB" id="R9GT06"/>
<evidence type="ECO:0000256" key="3">
    <source>
        <dbReference type="ARBA" id="ARBA00023163"/>
    </source>
</evidence>
<dbReference type="SUPFAM" id="SSF46785">
    <property type="entry name" value="Winged helix' DNA-binding domain"/>
    <property type="match status" value="1"/>
</dbReference>
<dbReference type="Proteomes" id="UP000014174">
    <property type="component" value="Unassembled WGS sequence"/>
</dbReference>
<reference evidence="6 7" key="1">
    <citation type="journal article" date="2013" name="Genome Announc.">
        <title>Draft Genome Sequence of Arcticibacter svalbardensis Strain MN12-7T, a Member of the Family Sphingobacteriaceae Isolated from an Arctic Soil Sample.</title>
        <authorList>
            <person name="Shivaji S."/>
            <person name="Ara S."/>
            <person name="Prasad S."/>
            <person name="Manasa B.P."/>
            <person name="Begum Z."/>
            <person name="Singh A."/>
            <person name="Kumar Pinnaka A."/>
        </authorList>
    </citation>
    <scope>NUCLEOTIDE SEQUENCE [LARGE SCALE GENOMIC DNA]</scope>
    <source>
        <strain evidence="6 7">MN12-7</strain>
    </source>
</reference>
<dbReference type="Gene3D" id="1.10.10.10">
    <property type="entry name" value="Winged helix-like DNA-binding domain superfamily/Winged helix DNA-binding domain"/>
    <property type="match status" value="1"/>
</dbReference>
<evidence type="ECO:0000259" key="4">
    <source>
        <dbReference type="PROSITE" id="PS50042"/>
    </source>
</evidence>
<dbReference type="InterPro" id="IPR014710">
    <property type="entry name" value="RmlC-like_jellyroll"/>
</dbReference>
<dbReference type="OrthoDB" id="9127033at2"/>
<dbReference type="InterPro" id="IPR036390">
    <property type="entry name" value="WH_DNA-bd_sf"/>
</dbReference>
<dbReference type="eggNOG" id="COG0664">
    <property type="taxonomic scope" value="Bacteria"/>
</dbReference>
<dbReference type="SUPFAM" id="SSF51206">
    <property type="entry name" value="cAMP-binding domain-like"/>
    <property type="match status" value="1"/>
</dbReference>
<evidence type="ECO:0000313" key="6">
    <source>
        <dbReference type="EMBL" id="EOR94997.1"/>
    </source>
</evidence>
<keyword evidence="3" id="KW-0804">Transcription</keyword>
<gene>
    <name evidence="6" type="ORF">ADIARSV_1781</name>
</gene>
<dbReference type="GO" id="GO:0003700">
    <property type="term" value="F:DNA-binding transcription factor activity"/>
    <property type="evidence" value="ECO:0007669"/>
    <property type="project" value="TreeGrafter"/>
</dbReference>
<dbReference type="PANTHER" id="PTHR24567">
    <property type="entry name" value="CRP FAMILY TRANSCRIPTIONAL REGULATORY PROTEIN"/>
    <property type="match status" value="1"/>
</dbReference>
<dbReference type="PANTHER" id="PTHR24567:SF26">
    <property type="entry name" value="REGULATORY PROTEIN YEIL"/>
    <property type="match status" value="1"/>
</dbReference>
<keyword evidence="7" id="KW-1185">Reference proteome</keyword>
<dbReference type="STRING" id="1150600.ADIARSV_1781"/>
<dbReference type="InterPro" id="IPR012318">
    <property type="entry name" value="HTH_CRP"/>
</dbReference>
<protein>
    <submittedName>
        <fullName evidence="6">Transcriptional regulator, Crp/Fnr family</fullName>
    </submittedName>
</protein>
<sequence>MKLSKNNYGTENCYLSNSCLKEWLPAIEVNKKIYEVKKGEVIFEEGDLVEGMYFVYEGNIKVHKKWGDKELILRIASDESILGHRGLSTTNNKYPISATALEDAVICYISMDFFNSTLKVNPGFSYKILMFFADELQESERKMRNIAHMSVKGRLSRSLLFFKDQFGVHEDGTLKIKLSKQDISSYIGATYETLFRIMNELIEDKAISVTKRAIVILNPDKLLEFSKKEE</sequence>
<dbReference type="PROSITE" id="PS50042">
    <property type="entry name" value="CNMP_BINDING_3"/>
    <property type="match status" value="1"/>
</dbReference>
<dbReference type="InterPro" id="IPR050397">
    <property type="entry name" value="Env_Response_Regulators"/>
</dbReference>
<dbReference type="CDD" id="cd00038">
    <property type="entry name" value="CAP_ED"/>
    <property type="match status" value="1"/>
</dbReference>
<accession>R9GT06</accession>
<proteinExistence type="predicted"/>
<dbReference type="PROSITE" id="PS51063">
    <property type="entry name" value="HTH_CRP_2"/>
    <property type="match status" value="1"/>
</dbReference>
<feature type="domain" description="Cyclic nucleotide-binding" evidence="4">
    <location>
        <begin position="34"/>
        <end position="118"/>
    </location>
</feature>
<dbReference type="Gene3D" id="2.60.120.10">
    <property type="entry name" value="Jelly Rolls"/>
    <property type="match status" value="1"/>
</dbReference>
<evidence type="ECO:0000259" key="5">
    <source>
        <dbReference type="PROSITE" id="PS51063"/>
    </source>
</evidence>
<comment type="caution">
    <text evidence="6">The sequence shown here is derived from an EMBL/GenBank/DDBJ whole genome shotgun (WGS) entry which is preliminary data.</text>
</comment>
<dbReference type="Pfam" id="PF13545">
    <property type="entry name" value="HTH_Crp_2"/>
    <property type="match status" value="1"/>
</dbReference>
<dbReference type="PRINTS" id="PR00034">
    <property type="entry name" value="HTHCRP"/>
</dbReference>
<dbReference type="GO" id="GO:0003677">
    <property type="term" value="F:DNA binding"/>
    <property type="evidence" value="ECO:0007669"/>
    <property type="project" value="UniProtKB-KW"/>
</dbReference>
<dbReference type="InterPro" id="IPR018490">
    <property type="entry name" value="cNMP-bd_dom_sf"/>
</dbReference>
<feature type="domain" description="HTH crp-type" evidence="5">
    <location>
        <begin position="149"/>
        <end position="220"/>
    </location>
</feature>
<dbReference type="RefSeq" id="WP_016195017.1">
    <property type="nucleotide sequence ID" value="NZ_AQPN01000069.1"/>
</dbReference>
<name>R9GT06_9SPHI</name>